<evidence type="ECO:0000313" key="1">
    <source>
        <dbReference type="EMBL" id="MEB3020413.1"/>
    </source>
</evidence>
<evidence type="ECO:0000313" key="2">
    <source>
        <dbReference type="Proteomes" id="UP001299596"/>
    </source>
</evidence>
<protein>
    <recommendedName>
        <fullName evidence="3">Oxidoreductase</fullName>
    </recommendedName>
</protein>
<proteinExistence type="predicted"/>
<gene>
    <name evidence="1" type="ORF">K6T79_05075</name>
</gene>
<organism evidence="1 2">
    <name type="scientific">[Mycobacterium] crassicus</name>
    <dbReference type="NCBI Taxonomy" id="2872309"/>
    <lineage>
        <taxon>Bacteria</taxon>
        <taxon>Bacillati</taxon>
        <taxon>Actinomycetota</taxon>
        <taxon>Actinomycetes</taxon>
        <taxon>Mycobacteriales</taxon>
        <taxon>Mycobacteriaceae</taxon>
        <taxon>Mycolicibacter</taxon>
    </lineage>
</organism>
<dbReference type="EMBL" id="JAYJJR010000002">
    <property type="protein sequence ID" value="MEB3020413.1"/>
    <property type="molecule type" value="Genomic_DNA"/>
</dbReference>
<evidence type="ECO:0008006" key="3">
    <source>
        <dbReference type="Google" id="ProtNLM"/>
    </source>
</evidence>
<comment type="caution">
    <text evidence="1">The sequence shown here is derived from an EMBL/GenBank/DDBJ whole genome shotgun (WGS) entry which is preliminary data.</text>
</comment>
<sequence length="48" mass="4997">MSNRIGVVGAGIAGLATAFARFVAFRRPRVAPLVRASAFVLPTAGARR</sequence>
<dbReference type="RefSeq" id="WP_225405906.1">
    <property type="nucleotide sequence ID" value="NZ_JAYJJR010000002.1"/>
</dbReference>
<keyword evidence="2" id="KW-1185">Reference proteome</keyword>
<accession>A0ABU5XE27</accession>
<dbReference type="Proteomes" id="UP001299596">
    <property type="component" value="Unassembled WGS sequence"/>
</dbReference>
<name>A0ABU5XE27_9MYCO</name>
<reference evidence="1 2" key="1">
    <citation type="submission" date="2023-12" db="EMBL/GenBank/DDBJ databases">
        <title>Description of new species of Mycobacterium terrae complex isolated from sewage at the Sao Paulo Zoological Park Foundation in Brazil.</title>
        <authorList>
            <person name="Romagnoli C.L."/>
            <person name="Conceicao E.C."/>
            <person name="Machado E."/>
            <person name="Barreto L.B.P.F."/>
            <person name="Sharma A."/>
            <person name="Silva N.M."/>
            <person name="Marques L.E."/>
            <person name="Juliana M.A."/>
            <person name="Lourenco M.C.S."/>
            <person name="Digiampietri L.A."/>
            <person name="Suffys P.N."/>
            <person name="Viana-Niero C."/>
        </authorList>
    </citation>
    <scope>NUCLEOTIDE SEQUENCE [LARGE SCALE GENOMIC DNA]</scope>
    <source>
        <strain evidence="1 2">MYC098</strain>
    </source>
</reference>